<accession>G8C3K0</accession>
<protein>
    <submittedName>
        <fullName evidence="1">Uncharacterized protein</fullName>
    </submittedName>
</protein>
<reference evidence="1" key="2">
    <citation type="submission" date="2011-11" db="EMBL/GenBank/DDBJ databases">
        <authorList>
            <person name="Barker E."/>
        </authorList>
    </citation>
    <scope>NUCLEOTIDE SEQUENCE</scope>
    <source>
        <strain evidence="1">Birmingham 1</strain>
    </source>
</reference>
<dbReference type="KEGG" id="mhb:MHM_03800"/>
<gene>
    <name evidence="1" type="ORF">MHM_03800</name>
</gene>
<dbReference type="PATRIC" id="fig|1116213.3.peg.407"/>
<dbReference type="EMBL" id="HE613254">
    <property type="protein sequence ID" value="CCE66898.1"/>
    <property type="molecule type" value="Genomic_DNA"/>
</dbReference>
<dbReference type="HOGENOM" id="CLU_2823093_0_0_14"/>
<proteinExistence type="predicted"/>
<organism evidence="1">
    <name type="scientific">Candidatus Mycoplasma haematominutum 'Birmingham 1'</name>
    <dbReference type="NCBI Taxonomy" id="1116213"/>
    <lineage>
        <taxon>Bacteria</taxon>
        <taxon>Bacillati</taxon>
        <taxon>Mycoplasmatota</taxon>
        <taxon>Mollicutes</taxon>
        <taxon>Mycoplasmataceae</taxon>
        <taxon>Mycoplasma</taxon>
    </lineage>
</organism>
<sequence>MCIWERGTKEALYSIIIEELRKELNIACMMPHLSIEKFLPPDKLAEWKRAQKARRDKILRLLKPLN</sequence>
<evidence type="ECO:0000313" key="1">
    <source>
        <dbReference type="EMBL" id="CCE66898.1"/>
    </source>
</evidence>
<reference evidence="1" key="1">
    <citation type="submission" date="2011-11" db="EMBL/GenBank/DDBJ databases">
        <title>Complete genome sequence of Candidatus Mycoplasma haemominutum.</title>
        <authorList>
            <person name="Barker E.N."/>
            <person name="Darby A.C."/>
            <person name="Helps C.R."/>
            <person name="Peters I.R."/>
            <person name="Hughes M.A."/>
            <person name="Radford A.D."/>
            <person name="Novacco M."/>
            <person name="Boretti F."/>
            <person name="Hofmann-Lehmann R."/>
            <person name="Tasker S."/>
        </authorList>
    </citation>
    <scope>NUCLEOTIDE SEQUENCE</scope>
    <source>
        <strain evidence="1">Birmingham 1</strain>
    </source>
</reference>
<dbReference type="AlphaFoldDB" id="G8C3K0"/>
<name>G8C3K0_9MOLU</name>